<organism evidence="2 3">
    <name type="scientific">Pseudonocardia charpentierae</name>
    <dbReference type="NCBI Taxonomy" id="3075545"/>
    <lineage>
        <taxon>Bacteria</taxon>
        <taxon>Bacillati</taxon>
        <taxon>Actinomycetota</taxon>
        <taxon>Actinomycetes</taxon>
        <taxon>Pseudonocardiales</taxon>
        <taxon>Pseudonocardiaceae</taxon>
        <taxon>Pseudonocardia</taxon>
    </lineage>
</organism>
<dbReference type="PANTHER" id="PTHR33336">
    <property type="entry name" value="QUINOL MONOOXYGENASE YGIN-RELATED"/>
    <property type="match status" value="1"/>
</dbReference>
<evidence type="ECO:0000313" key="3">
    <source>
        <dbReference type="Proteomes" id="UP001183202"/>
    </source>
</evidence>
<gene>
    <name evidence="2" type="ORF">RM445_07240</name>
</gene>
<comment type="caution">
    <text evidence="2">The sequence shown here is derived from an EMBL/GenBank/DDBJ whole genome shotgun (WGS) entry which is preliminary data.</text>
</comment>
<accession>A0ABU2N7R1</accession>
<dbReference type="EMBL" id="JAVREJ010000003">
    <property type="protein sequence ID" value="MDT0349319.1"/>
    <property type="molecule type" value="Genomic_DNA"/>
</dbReference>
<evidence type="ECO:0000259" key="1">
    <source>
        <dbReference type="PROSITE" id="PS51725"/>
    </source>
</evidence>
<keyword evidence="2" id="KW-0503">Monooxygenase</keyword>
<feature type="domain" description="ABM" evidence="1">
    <location>
        <begin position="2"/>
        <end position="90"/>
    </location>
</feature>
<dbReference type="Pfam" id="PF03992">
    <property type="entry name" value="ABM"/>
    <property type="match status" value="1"/>
</dbReference>
<name>A0ABU2N7R1_9PSEU</name>
<protein>
    <submittedName>
        <fullName evidence="2">Quinol monooxygenase</fullName>
        <ecNumber evidence="2">1.-.-.-</ecNumber>
    </submittedName>
</protein>
<dbReference type="GO" id="GO:0004497">
    <property type="term" value="F:monooxygenase activity"/>
    <property type="evidence" value="ECO:0007669"/>
    <property type="project" value="UniProtKB-KW"/>
</dbReference>
<proteinExistence type="predicted"/>
<dbReference type="PANTHER" id="PTHR33336:SF3">
    <property type="entry name" value="ABM DOMAIN-CONTAINING PROTEIN"/>
    <property type="match status" value="1"/>
</dbReference>
<keyword evidence="2" id="KW-0560">Oxidoreductase</keyword>
<reference evidence="3" key="1">
    <citation type="submission" date="2023-07" db="EMBL/GenBank/DDBJ databases">
        <title>30 novel species of actinomycetes from the DSMZ collection.</title>
        <authorList>
            <person name="Nouioui I."/>
        </authorList>
    </citation>
    <scope>NUCLEOTIDE SEQUENCE [LARGE SCALE GENOMIC DNA]</scope>
    <source>
        <strain evidence="3">DSM 45834</strain>
    </source>
</reference>
<dbReference type="InterPro" id="IPR011008">
    <property type="entry name" value="Dimeric_a/b-barrel"/>
</dbReference>
<keyword evidence="3" id="KW-1185">Reference proteome</keyword>
<dbReference type="InterPro" id="IPR050744">
    <property type="entry name" value="AI-2_Isomerase_LsrG"/>
</dbReference>
<sequence>MIFIVVKFPVRPEKADEWETLARQYARDVNSEEGCLFYTWHRTLDDPNEWVCVEGFRDQDAAVAHVNSAAFKNMVEVAPDLVSGQPLIINTTIEQNDWGPMGEISPRQA</sequence>
<dbReference type="PROSITE" id="PS51725">
    <property type="entry name" value="ABM"/>
    <property type="match status" value="1"/>
</dbReference>
<dbReference type="Proteomes" id="UP001183202">
    <property type="component" value="Unassembled WGS sequence"/>
</dbReference>
<dbReference type="SUPFAM" id="SSF54909">
    <property type="entry name" value="Dimeric alpha+beta barrel"/>
    <property type="match status" value="1"/>
</dbReference>
<dbReference type="EC" id="1.-.-.-" evidence="2"/>
<dbReference type="Gene3D" id="3.30.70.100">
    <property type="match status" value="1"/>
</dbReference>
<evidence type="ECO:0000313" key="2">
    <source>
        <dbReference type="EMBL" id="MDT0349319.1"/>
    </source>
</evidence>
<dbReference type="InterPro" id="IPR007138">
    <property type="entry name" value="ABM_dom"/>
</dbReference>
<dbReference type="RefSeq" id="WP_311555321.1">
    <property type="nucleotide sequence ID" value="NZ_JAVREJ010000003.1"/>
</dbReference>